<dbReference type="Pfam" id="PF00392">
    <property type="entry name" value="GntR"/>
    <property type="match status" value="1"/>
</dbReference>
<dbReference type="SUPFAM" id="SSF64288">
    <property type="entry name" value="Chorismate lyase-like"/>
    <property type="match status" value="1"/>
</dbReference>
<gene>
    <name evidence="5" type="ORF">PA7_24990</name>
</gene>
<accession>A0A511D1I7</accession>
<dbReference type="AlphaFoldDB" id="A0A511D1I7"/>
<keyword evidence="2" id="KW-0238">DNA-binding</keyword>
<reference evidence="5 6" key="1">
    <citation type="submission" date="2019-07" db="EMBL/GenBank/DDBJ databases">
        <title>Whole genome shotgun sequence of Pseudonocardia asaccharolytica NBRC 16224.</title>
        <authorList>
            <person name="Hosoyama A."/>
            <person name="Uohara A."/>
            <person name="Ohji S."/>
            <person name="Ichikawa N."/>
        </authorList>
    </citation>
    <scope>NUCLEOTIDE SEQUENCE [LARGE SCALE GENOMIC DNA]</scope>
    <source>
        <strain evidence="5 6">NBRC 16224</strain>
    </source>
</reference>
<dbReference type="InterPro" id="IPR036390">
    <property type="entry name" value="WH_DNA-bd_sf"/>
</dbReference>
<dbReference type="RefSeq" id="WP_028930389.1">
    <property type="nucleotide sequence ID" value="NZ_AUII01000010.1"/>
</dbReference>
<sequence length="249" mass="27348">MAEARTTWRDIACDLRVAIARGDYVPGDRLPSRSRLTQRYGVAPQTVVNAINALRAEGLVVGVTGSGWYVRRYGPVMRMARTRLSRAERVAGRGAFHTDAHTGGWTARVEAEIRIEPACEEIAAALGLEPGAEVLVRDRVMFADDQAVQLATSSLPRDLTAGTLVEQEDTGPGGIYARLEEAGHVLTHFDETVRIGRATEHEADRLDVPVGAAVYRIRRITHTATRPVEINIITAVGERYELHYELPAE</sequence>
<dbReference type="STRING" id="1123024.GCA_000423625_02628"/>
<proteinExistence type="predicted"/>
<evidence type="ECO:0000256" key="1">
    <source>
        <dbReference type="ARBA" id="ARBA00023015"/>
    </source>
</evidence>
<dbReference type="InterPro" id="IPR050679">
    <property type="entry name" value="Bact_HTH_transcr_reg"/>
</dbReference>
<dbReference type="PROSITE" id="PS50949">
    <property type="entry name" value="HTH_GNTR"/>
    <property type="match status" value="1"/>
</dbReference>
<name>A0A511D1I7_9PSEU</name>
<dbReference type="GO" id="GO:0003677">
    <property type="term" value="F:DNA binding"/>
    <property type="evidence" value="ECO:0007669"/>
    <property type="project" value="UniProtKB-KW"/>
</dbReference>
<dbReference type="SMART" id="SM00345">
    <property type="entry name" value="HTH_GNTR"/>
    <property type="match status" value="1"/>
</dbReference>
<comment type="caution">
    <text evidence="5">The sequence shown here is derived from an EMBL/GenBank/DDBJ whole genome shotgun (WGS) entry which is preliminary data.</text>
</comment>
<dbReference type="Pfam" id="PF07702">
    <property type="entry name" value="UTRA"/>
    <property type="match status" value="1"/>
</dbReference>
<dbReference type="GO" id="GO:0045892">
    <property type="term" value="P:negative regulation of DNA-templated transcription"/>
    <property type="evidence" value="ECO:0007669"/>
    <property type="project" value="TreeGrafter"/>
</dbReference>
<evidence type="ECO:0000313" key="6">
    <source>
        <dbReference type="Proteomes" id="UP000321328"/>
    </source>
</evidence>
<evidence type="ECO:0000256" key="3">
    <source>
        <dbReference type="ARBA" id="ARBA00023163"/>
    </source>
</evidence>
<dbReference type="InterPro" id="IPR036388">
    <property type="entry name" value="WH-like_DNA-bd_sf"/>
</dbReference>
<dbReference type="PANTHER" id="PTHR44846">
    <property type="entry name" value="MANNOSYL-D-GLYCERATE TRANSPORT/METABOLISM SYSTEM REPRESSOR MNGR-RELATED"/>
    <property type="match status" value="1"/>
</dbReference>
<evidence type="ECO:0000259" key="4">
    <source>
        <dbReference type="PROSITE" id="PS50949"/>
    </source>
</evidence>
<keyword evidence="6" id="KW-1185">Reference proteome</keyword>
<dbReference type="EMBL" id="BJVI01000023">
    <property type="protein sequence ID" value="GEL18662.1"/>
    <property type="molecule type" value="Genomic_DNA"/>
</dbReference>
<dbReference type="SMART" id="SM00866">
    <property type="entry name" value="UTRA"/>
    <property type="match status" value="1"/>
</dbReference>
<dbReference type="GO" id="GO:0003700">
    <property type="term" value="F:DNA-binding transcription factor activity"/>
    <property type="evidence" value="ECO:0007669"/>
    <property type="project" value="InterPro"/>
</dbReference>
<dbReference type="InterPro" id="IPR000524">
    <property type="entry name" value="Tscrpt_reg_HTH_GntR"/>
</dbReference>
<dbReference type="CDD" id="cd07377">
    <property type="entry name" value="WHTH_GntR"/>
    <property type="match status" value="1"/>
</dbReference>
<dbReference type="InterPro" id="IPR011663">
    <property type="entry name" value="UTRA"/>
</dbReference>
<dbReference type="InterPro" id="IPR028978">
    <property type="entry name" value="Chorismate_lyase_/UTRA_dom_sf"/>
</dbReference>
<dbReference type="Proteomes" id="UP000321328">
    <property type="component" value="Unassembled WGS sequence"/>
</dbReference>
<keyword evidence="1" id="KW-0805">Transcription regulation</keyword>
<dbReference type="OrthoDB" id="3615556at2"/>
<evidence type="ECO:0000313" key="5">
    <source>
        <dbReference type="EMBL" id="GEL18662.1"/>
    </source>
</evidence>
<dbReference type="Gene3D" id="1.10.10.10">
    <property type="entry name" value="Winged helix-like DNA-binding domain superfamily/Winged helix DNA-binding domain"/>
    <property type="match status" value="1"/>
</dbReference>
<protein>
    <submittedName>
        <fullName evidence="5">GntR family transcriptional regulator</fullName>
    </submittedName>
</protein>
<keyword evidence="3" id="KW-0804">Transcription</keyword>
<evidence type="ECO:0000256" key="2">
    <source>
        <dbReference type="ARBA" id="ARBA00023125"/>
    </source>
</evidence>
<organism evidence="5 6">
    <name type="scientific">Pseudonocardia asaccharolytica DSM 44247 = NBRC 16224</name>
    <dbReference type="NCBI Taxonomy" id="1123024"/>
    <lineage>
        <taxon>Bacteria</taxon>
        <taxon>Bacillati</taxon>
        <taxon>Actinomycetota</taxon>
        <taxon>Actinomycetes</taxon>
        <taxon>Pseudonocardiales</taxon>
        <taxon>Pseudonocardiaceae</taxon>
        <taxon>Pseudonocardia</taxon>
    </lineage>
</organism>
<dbReference type="PANTHER" id="PTHR44846:SF17">
    <property type="entry name" value="GNTR-FAMILY TRANSCRIPTIONAL REGULATOR"/>
    <property type="match status" value="1"/>
</dbReference>
<dbReference type="SUPFAM" id="SSF46785">
    <property type="entry name" value="Winged helix' DNA-binding domain"/>
    <property type="match status" value="1"/>
</dbReference>
<dbReference type="Gene3D" id="3.40.1410.10">
    <property type="entry name" value="Chorismate lyase-like"/>
    <property type="match status" value="1"/>
</dbReference>
<feature type="domain" description="HTH gntR-type" evidence="4">
    <location>
        <begin position="5"/>
        <end position="73"/>
    </location>
</feature>